<organism evidence="1 2">
    <name type="scientific">Pluteus cervinus</name>
    <dbReference type="NCBI Taxonomy" id="181527"/>
    <lineage>
        <taxon>Eukaryota</taxon>
        <taxon>Fungi</taxon>
        <taxon>Dikarya</taxon>
        <taxon>Basidiomycota</taxon>
        <taxon>Agaricomycotina</taxon>
        <taxon>Agaricomycetes</taxon>
        <taxon>Agaricomycetidae</taxon>
        <taxon>Agaricales</taxon>
        <taxon>Pluteineae</taxon>
        <taxon>Pluteaceae</taxon>
        <taxon>Pluteus</taxon>
    </lineage>
</organism>
<protein>
    <submittedName>
        <fullName evidence="1">Uncharacterized protein</fullName>
    </submittedName>
</protein>
<dbReference type="EMBL" id="ML209687">
    <property type="protein sequence ID" value="TFK58061.1"/>
    <property type="molecule type" value="Genomic_DNA"/>
</dbReference>
<keyword evidence="2" id="KW-1185">Reference proteome</keyword>
<feature type="non-terminal residue" evidence="1">
    <location>
        <position position="573"/>
    </location>
</feature>
<evidence type="ECO:0000313" key="1">
    <source>
        <dbReference type="EMBL" id="TFK58061.1"/>
    </source>
</evidence>
<proteinExistence type="predicted"/>
<gene>
    <name evidence="1" type="ORF">BDN72DRAFT_907124</name>
</gene>
<name>A0ACD2ZXS8_9AGAR</name>
<accession>A0ACD2ZXS8</accession>
<evidence type="ECO:0000313" key="2">
    <source>
        <dbReference type="Proteomes" id="UP000308600"/>
    </source>
</evidence>
<sequence length="573" mass="64170">MSLRPFTAYTAGDGLVGCLLGDGTSFITSPNCSKIYQPQLGGDRTVYMRVNLRYGADDPLQWPQPYIPKFAHHVAIRTPVKDPADPLSLAWWLPEKKHFVQDSNCLFGGLGRLDPNILLPLQHVCELLLRRVSRSEKKSATPLVGELSTLLSDFLDRVKHLSTDFDTLLLLIRGLQRIYLELLALMDFLEVYQPRMEGIIPHSARAIAPVMGCFANSHNDAEMMLRAGIRVWLVRPSEQVPSARIRKVVSMHRPEGLLPLEAHKRTRWTYRGANSDADKNSAIFRELTQILTYPNIFASTKSPDEANLPPPEPPQPKKISFNPYPKTKKKKPSQYGDHPASVQKTHSNYSSATNPGGRDKFAEPACQFFPPPIEPWKTALSAVEHPVQSNLTAVWGYILPEPAGLIAVQNPERQRSMFQFWLKFRSAFIYQATSSRTGATPNSATFWRKLLGQDFEKAGPPPVSNGTKTSKLRDCVQDYIAKCVDNVNLTCTDSSQLSLLPMNTVPAVWLGTPSASLESAHLEQILWELTELNFRFELVAMDNWAHEPKPQQSPSDPPPADRQGLVEACFWGV</sequence>
<dbReference type="Proteomes" id="UP000308600">
    <property type="component" value="Unassembled WGS sequence"/>
</dbReference>
<reference evidence="1 2" key="1">
    <citation type="journal article" date="2019" name="Nat. Ecol. Evol.">
        <title>Megaphylogeny resolves global patterns of mushroom evolution.</title>
        <authorList>
            <person name="Varga T."/>
            <person name="Krizsan K."/>
            <person name="Foldi C."/>
            <person name="Dima B."/>
            <person name="Sanchez-Garcia M."/>
            <person name="Sanchez-Ramirez S."/>
            <person name="Szollosi G.J."/>
            <person name="Szarkandi J.G."/>
            <person name="Papp V."/>
            <person name="Albert L."/>
            <person name="Andreopoulos W."/>
            <person name="Angelini C."/>
            <person name="Antonin V."/>
            <person name="Barry K.W."/>
            <person name="Bougher N.L."/>
            <person name="Buchanan P."/>
            <person name="Buyck B."/>
            <person name="Bense V."/>
            <person name="Catcheside P."/>
            <person name="Chovatia M."/>
            <person name="Cooper J."/>
            <person name="Damon W."/>
            <person name="Desjardin D."/>
            <person name="Finy P."/>
            <person name="Geml J."/>
            <person name="Haridas S."/>
            <person name="Hughes K."/>
            <person name="Justo A."/>
            <person name="Karasinski D."/>
            <person name="Kautmanova I."/>
            <person name="Kiss B."/>
            <person name="Kocsube S."/>
            <person name="Kotiranta H."/>
            <person name="LaButti K.M."/>
            <person name="Lechner B.E."/>
            <person name="Liimatainen K."/>
            <person name="Lipzen A."/>
            <person name="Lukacs Z."/>
            <person name="Mihaltcheva S."/>
            <person name="Morgado L.N."/>
            <person name="Niskanen T."/>
            <person name="Noordeloos M.E."/>
            <person name="Ohm R.A."/>
            <person name="Ortiz-Santana B."/>
            <person name="Ovrebo C."/>
            <person name="Racz N."/>
            <person name="Riley R."/>
            <person name="Savchenko A."/>
            <person name="Shiryaev A."/>
            <person name="Soop K."/>
            <person name="Spirin V."/>
            <person name="Szebenyi C."/>
            <person name="Tomsovsky M."/>
            <person name="Tulloss R.E."/>
            <person name="Uehling J."/>
            <person name="Grigoriev I.V."/>
            <person name="Vagvolgyi C."/>
            <person name="Papp T."/>
            <person name="Martin F.M."/>
            <person name="Miettinen O."/>
            <person name="Hibbett D.S."/>
            <person name="Nagy L.G."/>
        </authorList>
    </citation>
    <scope>NUCLEOTIDE SEQUENCE [LARGE SCALE GENOMIC DNA]</scope>
    <source>
        <strain evidence="1 2">NL-1719</strain>
    </source>
</reference>